<evidence type="ECO:0000313" key="14">
    <source>
        <dbReference type="Proteomes" id="UP000242146"/>
    </source>
</evidence>
<evidence type="ECO:0000313" key="13">
    <source>
        <dbReference type="EMBL" id="ORX46992.1"/>
    </source>
</evidence>
<keyword evidence="6" id="KW-0540">Nuclease</keyword>
<dbReference type="OrthoDB" id="128665at2759"/>
<dbReference type="PANTHER" id="PTHR10642">
    <property type="entry name" value="RIBONUCLEASE H1"/>
    <property type="match status" value="1"/>
</dbReference>
<sequence length="122" mass="13716">MSGYYYAVREGRNKGVYETWNECKREVIGYQGAKYKKFATMDEAQEFMNLSTPSRSRSTYRRAAVDSTKSTSRSLSKRSRNNQPQSDTGVQVIYTDGASRGNGKDSAVAGYGVYWGDNHPNN</sequence>
<evidence type="ECO:0000256" key="1">
    <source>
        <dbReference type="ARBA" id="ARBA00001946"/>
    </source>
</evidence>
<keyword evidence="14" id="KW-1185">Reference proteome</keyword>
<evidence type="ECO:0000256" key="5">
    <source>
        <dbReference type="ARBA" id="ARBA00017721"/>
    </source>
</evidence>
<keyword evidence="10" id="KW-0460">Magnesium</keyword>
<accession>A0A1X2G7B1</accession>
<evidence type="ECO:0000256" key="6">
    <source>
        <dbReference type="ARBA" id="ARBA00022722"/>
    </source>
</evidence>
<evidence type="ECO:0000256" key="7">
    <source>
        <dbReference type="ARBA" id="ARBA00022723"/>
    </source>
</evidence>
<keyword evidence="9" id="KW-0378">Hydrolase</keyword>
<protein>
    <recommendedName>
        <fullName evidence="5">Ribonuclease H</fullName>
        <ecNumber evidence="4">3.1.26.4</ecNumber>
    </recommendedName>
</protein>
<dbReference type="EMBL" id="MCGT01000035">
    <property type="protein sequence ID" value="ORX46992.1"/>
    <property type="molecule type" value="Genomic_DNA"/>
</dbReference>
<dbReference type="AlphaFoldDB" id="A0A1X2G7B1"/>
<evidence type="ECO:0000259" key="12">
    <source>
        <dbReference type="Pfam" id="PF01693"/>
    </source>
</evidence>
<comment type="similarity">
    <text evidence="3">Belongs to the RNase H family.</text>
</comment>
<dbReference type="GO" id="GO:0046872">
    <property type="term" value="F:metal ion binding"/>
    <property type="evidence" value="ECO:0007669"/>
    <property type="project" value="UniProtKB-KW"/>
</dbReference>
<evidence type="ECO:0000256" key="4">
    <source>
        <dbReference type="ARBA" id="ARBA00012180"/>
    </source>
</evidence>
<dbReference type="InterPro" id="IPR050092">
    <property type="entry name" value="RNase_H"/>
</dbReference>
<evidence type="ECO:0000256" key="8">
    <source>
        <dbReference type="ARBA" id="ARBA00022759"/>
    </source>
</evidence>
<gene>
    <name evidence="13" type="ORF">DM01DRAFT_280230</name>
</gene>
<dbReference type="GO" id="GO:0004523">
    <property type="term" value="F:RNA-DNA hybrid ribonuclease activity"/>
    <property type="evidence" value="ECO:0007669"/>
    <property type="project" value="UniProtKB-EC"/>
</dbReference>
<dbReference type="GO" id="GO:0003676">
    <property type="term" value="F:nucleic acid binding"/>
    <property type="evidence" value="ECO:0007669"/>
    <property type="project" value="InterPro"/>
</dbReference>
<evidence type="ECO:0000256" key="9">
    <source>
        <dbReference type="ARBA" id="ARBA00022801"/>
    </source>
</evidence>
<evidence type="ECO:0000256" key="11">
    <source>
        <dbReference type="SAM" id="MobiDB-lite"/>
    </source>
</evidence>
<feature type="non-terminal residue" evidence="13">
    <location>
        <position position="122"/>
    </location>
</feature>
<comment type="function">
    <text evidence="2">Endonuclease that specifically degrades the RNA of RNA-DNA hybrids.</text>
</comment>
<feature type="domain" description="Ribonuclease H1 N-terminal" evidence="12">
    <location>
        <begin position="5"/>
        <end position="47"/>
    </location>
</feature>
<comment type="cofactor">
    <cofactor evidence="1">
        <name>Mg(2+)</name>
        <dbReference type="ChEBI" id="CHEBI:18420"/>
    </cofactor>
</comment>
<evidence type="ECO:0000256" key="10">
    <source>
        <dbReference type="ARBA" id="ARBA00022842"/>
    </source>
</evidence>
<dbReference type="EC" id="3.1.26.4" evidence="4"/>
<proteinExistence type="inferred from homology"/>
<comment type="caution">
    <text evidence="13">The sequence shown here is derived from an EMBL/GenBank/DDBJ whole genome shotgun (WGS) entry which is preliminary data.</text>
</comment>
<keyword evidence="7" id="KW-0479">Metal-binding</keyword>
<dbReference type="SUPFAM" id="SSF55658">
    <property type="entry name" value="L9 N-domain-like"/>
    <property type="match status" value="1"/>
</dbReference>
<dbReference type="Gene3D" id="3.40.970.10">
    <property type="entry name" value="Ribonuclease H1, N-terminal domain"/>
    <property type="match status" value="1"/>
</dbReference>
<keyword evidence="8" id="KW-0255">Endonuclease</keyword>
<dbReference type="PANTHER" id="PTHR10642:SF26">
    <property type="entry name" value="RIBONUCLEASE H1"/>
    <property type="match status" value="1"/>
</dbReference>
<reference evidence="13 14" key="1">
    <citation type="submission" date="2016-07" db="EMBL/GenBank/DDBJ databases">
        <title>Pervasive Adenine N6-methylation of Active Genes in Fungi.</title>
        <authorList>
            <consortium name="DOE Joint Genome Institute"/>
            <person name="Mondo S.J."/>
            <person name="Dannebaum R.O."/>
            <person name="Kuo R.C."/>
            <person name="Labutti K."/>
            <person name="Haridas S."/>
            <person name="Kuo A."/>
            <person name="Salamov A."/>
            <person name="Ahrendt S.R."/>
            <person name="Lipzen A."/>
            <person name="Sullivan W."/>
            <person name="Andreopoulos W.B."/>
            <person name="Clum A."/>
            <person name="Lindquist E."/>
            <person name="Daum C."/>
            <person name="Ramamoorthy G.K."/>
            <person name="Gryganskyi A."/>
            <person name="Culley D."/>
            <person name="Magnuson J.K."/>
            <person name="James T.Y."/>
            <person name="O'Malley M.A."/>
            <person name="Stajich J.E."/>
            <person name="Spatafora J.W."/>
            <person name="Visel A."/>
            <person name="Grigoriev I.V."/>
        </authorList>
    </citation>
    <scope>NUCLEOTIDE SEQUENCE [LARGE SCALE GENOMIC DNA]</scope>
    <source>
        <strain evidence="13 14">NRRL 3301</strain>
    </source>
</reference>
<dbReference type="Proteomes" id="UP000242146">
    <property type="component" value="Unassembled WGS sequence"/>
</dbReference>
<organism evidence="13 14">
    <name type="scientific">Hesseltinella vesiculosa</name>
    <dbReference type="NCBI Taxonomy" id="101127"/>
    <lineage>
        <taxon>Eukaryota</taxon>
        <taxon>Fungi</taxon>
        <taxon>Fungi incertae sedis</taxon>
        <taxon>Mucoromycota</taxon>
        <taxon>Mucoromycotina</taxon>
        <taxon>Mucoromycetes</taxon>
        <taxon>Mucorales</taxon>
        <taxon>Cunninghamellaceae</taxon>
        <taxon>Hesseltinella</taxon>
    </lineage>
</organism>
<dbReference type="Gene3D" id="3.30.420.10">
    <property type="entry name" value="Ribonuclease H-like superfamily/Ribonuclease H"/>
    <property type="match status" value="1"/>
</dbReference>
<dbReference type="InterPro" id="IPR037056">
    <property type="entry name" value="RNase_H1_N_sf"/>
</dbReference>
<dbReference type="InterPro" id="IPR036397">
    <property type="entry name" value="RNaseH_sf"/>
</dbReference>
<evidence type="ECO:0000256" key="2">
    <source>
        <dbReference type="ARBA" id="ARBA00004065"/>
    </source>
</evidence>
<dbReference type="FunFam" id="3.40.970.10:FF:000002">
    <property type="entry name" value="Ribonuclease H"/>
    <property type="match status" value="1"/>
</dbReference>
<name>A0A1X2G7B1_9FUNG</name>
<evidence type="ECO:0000256" key="3">
    <source>
        <dbReference type="ARBA" id="ARBA00005300"/>
    </source>
</evidence>
<dbReference type="GO" id="GO:0043137">
    <property type="term" value="P:DNA replication, removal of RNA primer"/>
    <property type="evidence" value="ECO:0007669"/>
    <property type="project" value="TreeGrafter"/>
</dbReference>
<dbReference type="STRING" id="101127.A0A1X2G7B1"/>
<dbReference type="Pfam" id="PF01693">
    <property type="entry name" value="Cauli_VI"/>
    <property type="match status" value="1"/>
</dbReference>
<dbReference type="InterPro" id="IPR011320">
    <property type="entry name" value="RNase_H1_N"/>
</dbReference>
<feature type="region of interest" description="Disordered" evidence="11">
    <location>
        <begin position="49"/>
        <end position="122"/>
    </location>
</feature>
<dbReference type="InterPro" id="IPR009027">
    <property type="entry name" value="Ribosomal_bL9/RNase_H1_N"/>
</dbReference>